<feature type="region of interest" description="Disordered" evidence="1">
    <location>
        <begin position="1"/>
        <end position="30"/>
    </location>
</feature>
<gene>
    <name evidence="2" type="ORF">THAOC_12340</name>
</gene>
<keyword evidence="3" id="KW-1185">Reference proteome</keyword>
<name>K0SN01_THAOC</name>
<sequence>MIAFSLSALTTTTGHARRGRRTLSRRRGPSASALLAEIKKQNRKNRWQGRRLPKEKPTWRIRDRLSAFQVTTTVANRCTATVQR</sequence>
<feature type="compositionally biased region" description="Basic residues" evidence="1">
    <location>
        <begin position="15"/>
        <end position="28"/>
    </location>
</feature>
<accession>K0SN01</accession>
<evidence type="ECO:0000313" key="3">
    <source>
        <dbReference type="Proteomes" id="UP000266841"/>
    </source>
</evidence>
<reference evidence="2 3" key="1">
    <citation type="journal article" date="2012" name="Genome Biol.">
        <title>Genome and low-iron response of an oceanic diatom adapted to chronic iron limitation.</title>
        <authorList>
            <person name="Lommer M."/>
            <person name="Specht M."/>
            <person name="Roy A.S."/>
            <person name="Kraemer L."/>
            <person name="Andreson R."/>
            <person name="Gutowska M.A."/>
            <person name="Wolf J."/>
            <person name="Bergner S.V."/>
            <person name="Schilhabel M.B."/>
            <person name="Klostermeier U.C."/>
            <person name="Beiko R.G."/>
            <person name="Rosenstiel P."/>
            <person name="Hippler M."/>
            <person name="Laroche J."/>
        </authorList>
    </citation>
    <scope>NUCLEOTIDE SEQUENCE [LARGE SCALE GENOMIC DNA]</scope>
    <source>
        <strain evidence="2 3">CCMP1005</strain>
    </source>
</reference>
<comment type="caution">
    <text evidence="2">The sequence shown here is derived from an EMBL/GenBank/DDBJ whole genome shotgun (WGS) entry which is preliminary data.</text>
</comment>
<organism evidence="2 3">
    <name type="scientific">Thalassiosira oceanica</name>
    <name type="common">Marine diatom</name>
    <dbReference type="NCBI Taxonomy" id="159749"/>
    <lineage>
        <taxon>Eukaryota</taxon>
        <taxon>Sar</taxon>
        <taxon>Stramenopiles</taxon>
        <taxon>Ochrophyta</taxon>
        <taxon>Bacillariophyta</taxon>
        <taxon>Coscinodiscophyceae</taxon>
        <taxon>Thalassiosirophycidae</taxon>
        <taxon>Thalassiosirales</taxon>
        <taxon>Thalassiosiraceae</taxon>
        <taxon>Thalassiosira</taxon>
    </lineage>
</organism>
<evidence type="ECO:0000313" key="2">
    <source>
        <dbReference type="EMBL" id="EJK66710.1"/>
    </source>
</evidence>
<evidence type="ECO:0000256" key="1">
    <source>
        <dbReference type="SAM" id="MobiDB-lite"/>
    </source>
</evidence>
<dbReference type="Proteomes" id="UP000266841">
    <property type="component" value="Unassembled WGS sequence"/>
</dbReference>
<dbReference type="AlphaFoldDB" id="K0SN01"/>
<protein>
    <submittedName>
        <fullName evidence="2">Uncharacterized protein</fullName>
    </submittedName>
</protein>
<dbReference type="EMBL" id="AGNL01014442">
    <property type="protein sequence ID" value="EJK66710.1"/>
    <property type="molecule type" value="Genomic_DNA"/>
</dbReference>
<proteinExistence type="predicted"/>